<dbReference type="PROSITE" id="PS00070">
    <property type="entry name" value="ALDEHYDE_DEHYDR_CYS"/>
    <property type="match status" value="1"/>
</dbReference>
<feature type="coiled-coil region" evidence="8">
    <location>
        <begin position="81"/>
        <end position="108"/>
    </location>
</feature>
<dbReference type="Proteomes" id="UP000813385">
    <property type="component" value="Unassembled WGS sequence"/>
</dbReference>
<evidence type="ECO:0000313" key="10">
    <source>
        <dbReference type="EMBL" id="KAH7347886.1"/>
    </source>
</evidence>
<dbReference type="InterPro" id="IPR016163">
    <property type="entry name" value="Ald_DH_C"/>
</dbReference>
<dbReference type="EC" id="1.2.1.3" evidence="3"/>
<proteinExistence type="inferred from homology"/>
<dbReference type="InterPro" id="IPR016160">
    <property type="entry name" value="Ald_DH_CS_CYS"/>
</dbReference>
<evidence type="ECO:0000256" key="3">
    <source>
        <dbReference type="ARBA" id="ARBA00024226"/>
    </source>
</evidence>
<dbReference type="Pfam" id="PF00171">
    <property type="entry name" value="Aldedh"/>
    <property type="match status" value="1"/>
</dbReference>
<dbReference type="PROSITE" id="PS00687">
    <property type="entry name" value="ALDEHYDE_DEHYDR_GLU"/>
    <property type="match status" value="1"/>
</dbReference>
<dbReference type="GO" id="GO:0019413">
    <property type="term" value="P:acetate biosynthetic process"/>
    <property type="evidence" value="ECO:0007669"/>
    <property type="project" value="UniProtKB-ARBA"/>
</dbReference>
<evidence type="ECO:0000259" key="9">
    <source>
        <dbReference type="Pfam" id="PF00171"/>
    </source>
</evidence>
<reference evidence="10" key="1">
    <citation type="journal article" date="2021" name="Nat. Commun.">
        <title>Genetic determinants of endophytism in the Arabidopsis root mycobiome.</title>
        <authorList>
            <person name="Mesny F."/>
            <person name="Miyauchi S."/>
            <person name="Thiergart T."/>
            <person name="Pickel B."/>
            <person name="Atanasova L."/>
            <person name="Karlsson M."/>
            <person name="Huettel B."/>
            <person name="Barry K.W."/>
            <person name="Haridas S."/>
            <person name="Chen C."/>
            <person name="Bauer D."/>
            <person name="Andreopoulos W."/>
            <person name="Pangilinan J."/>
            <person name="LaButti K."/>
            <person name="Riley R."/>
            <person name="Lipzen A."/>
            <person name="Clum A."/>
            <person name="Drula E."/>
            <person name="Henrissat B."/>
            <person name="Kohler A."/>
            <person name="Grigoriev I.V."/>
            <person name="Martin F.M."/>
            <person name="Hacquard S."/>
        </authorList>
    </citation>
    <scope>NUCLEOTIDE SEQUENCE</scope>
    <source>
        <strain evidence="10">MPI-CAGE-AT-0016</strain>
    </source>
</reference>
<dbReference type="Gene3D" id="3.40.309.10">
    <property type="entry name" value="Aldehyde Dehydrogenase, Chain A, domain 2"/>
    <property type="match status" value="1"/>
</dbReference>
<evidence type="ECO:0000256" key="6">
    <source>
        <dbReference type="PROSITE-ProRule" id="PRU10007"/>
    </source>
</evidence>
<dbReference type="SUPFAM" id="SSF53720">
    <property type="entry name" value="ALDH-like"/>
    <property type="match status" value="1"/>
</dbReference>
<evidence type="ECO:0000256" key="1">
    <source>
        <dbReference type="ARBA" id="ARBA00009986"/>
    </source>
</evidence>
<dbReference type="InterPro" id="IPR016162">
    <property type="entry name" value="Ald_DH_N"/>
</dbReference>
<evidence type="ECO:0000313" key="11">
    <source>
        <dbReference type="Proteomes" id="UP000813385"/>
    </source>
</evidence>
<dbReference type="FunFam" id="3.40.309.10:FF:000001">
    <property type="entry name" value="Mitochondrial aldehyde dehydrogenase 2"/>
    <property type="match status" value="1"/>
</dbReference>
<dbReference type="InterPro" id="IPR016161">
    <property type="entry name" value="Ald_DH/histidinol_DH"/>
</dbReference>
<dbReference type="Gene3D" id="3.40.605.10">
    <property type="entry name" value="Aldehyde Dehydrogenase, Chain A, domain 1"/>
    <property type="match status" value="1"/>
</dbReference>
<comment type="caution">
    <text evidence="10">The sequence shown here is derived from an EMBL/GenBank/DDBJ whole genome shotgun (WGS) entry which is preliminary data.</text>
</comment>
<dbReference type="InterPro" id="IPR015590">
    <property type="entry name" value="Aldehyde_DH_dom"/>
</dbReference>
<dbReference type="GO" id="GO:0004029">
    <property type="term" value="F:aldehyde dehydrogenase (NAD+) activity"/>
    <property type="evidence" value="ECO:0007669"/>
    <property type="project" value="UniProtKB-EC"/>
</dbReference>
<dbReference type="InterPro" id="IPR029510">
    <property type="entry name" value="Ald_DH_CS_GLU"/>
</dbReference>
<feature type="domain" description="Aldehyde dehydrogenase" evidence="9">
    <location>
        <begin position="27"/>
        <end position="487"/>
    </location>
</feature>
<evidence type="ECO:0000256" key="4">
    <source>
        <dbReference type="ARBA" id="ARBA00044146"/>
    </source>
</evidence>
<evidence type="ECO:0000256" key="8">
    <source>
        <dbReference type="SAM" id="Coils"/>
    </source>
</evidence>
<comment type="catalytic activity">
    <reaction evidence="5">
        <text>an aldehyde + NAD(+) + H2O = a carboxylate + NADH + 2 H(+)</text>
        <dbReference type="Rhea" id="RHEA:16185"/>
        <dbReference type="ChEBI" id="CHEBI:15377"/>
        <dbReference type="ChEBI" id="CHEBI:15378"/>
        <dbReference type="ChEBI" id="CHEBI:17478"/>
        <dbReference type="ChEBI" id="CHEBI:29067"/>
        <dbReference type="ChEBI" id="CHEBI:57540"/>
        <dbReference type="ChEBI" id="CHEBI:57945"/>
        <dbReference type="EC" id="1.2.1.3"/>
    </reaction>
</comment>
<dbReference type="EMBL" id="JAGPXD010000007">
    <property type="protein sequence ID" value="KAH7347886.1"/>
    <property type="molecule type" value="Genomic_DNA"/>
</dbReference>
<accession>A0A8K0T671</accession>
<keyword evidence="11" id="KW-1185">Reference proteome</keyword>
<keyword evidence="8" id="KW-0175">Coiled coil</keyword>
<protein>
    <recommendedName>
        <fullName evidence="4">Aldehyde dehydrogenase</fullName>
        <ecNumber evidence="3">1.2.1.3</ecNumber>
    </recommendedName>
</protein>
<name>A0A8K0T671_9PEZI</name>
<evidence type="ECO:0000256" key="5">
    <source>
        <dbReference type="ARBA" id="ARBA00049194"/>
    </source>
</evidence>
<keyword evidence="2 7" id="KW-0560">Oxidoreductase</keyword>
<comment type="similarity">
    <text evidence="1 7">Belongs to the aldehyde dehydrogenase family.</text>
</comment>
<dbReference type="CDD" id="cd07091">
    <property type="entry name" value="ALDH_F1-2_Ald2-like"/>
    <property type="match status" value="1"/>
</dbReference>
<dbReference type="PANTHER" id="PTHR11699">
    <property type="entry name" value="ALDEHYDE DEHYDROGENASE-RELATED"/>
    <property type="match status" value="1"/>
</dbReference>
<dbReference type="AlphaFoldDB" id="A0A8K0T671"/>
<sequence length="496" mass="53685">MGLSVELKTPITGAYTQPTGLFINNEWVEGVDKKTFEVINPSTEEVITSVHEATEKDVDIAVAAARKAFNGEWRTTTPFDRSRLLNKLADLAEKNAELLAAVESLDNGKSISMATGDVSAVIGCLRYYAGWADKITGKTIDVNSDSFHYTRSEPIGVCAQIIPWNFPLLMLSWKIAPALATGNTIVMKTAEQTPLSGLVFANLVKEAGFPPGVFNLISGFGKVAGAALSSHMDVDKIAFTGSTLVGRTIMKAAASSNLKKVTLELGGKSPNIVFNDADIEQAVSWVNFGIYYNHGQCCCAGTRIYVQEGIYDKFLEAFKKRAQQNKVGDPFHPETFQGPQVSQLQFDRIMGYIEAGKAEGATIETGGERHGDKGYFIQPTIFSNVKSDMKIMQEEIFGPVCAIAKFKDEDEVIALGNDSTYGLAAAVHTTNLNTAIRVSNALKAGTVWVNCYNMLTHQVPFGGYKESGIGRELGEAALANYTQNKSVAIRLAGPLF</sequence>
<evidence type="ECO:0000256" key="7">
    <source>
        <dbReference type="RuleBase" id="RU003345"/>
    </source>
</evidence>
<dbReference type="FunFam" id="3.40.605.10:FF:000026">
    <property type="entry name" value="Aldehyde dehydrogenase, putative"/>
    <property type="match status" value="1"/>
</dbReference>
<organism evidence="10 11">
    <name type="scientific">Plectosphaerella cucumerina</name>
    <dbReference type="NCBI Taxonomy" id="40658"/>
    <lineage>
        <taxon>Eukaryota</taxon>
        <taxon>Fungi</taxon>
        <taxon>Dikarya</taxon>
        <taxon>Ascomycota</taxon>
        <taxon>Pezizomycotina</taxon>
        <taxon>Sordariomycetes</taxon>
        <taxon>Hypocreomycetidae</taxon>
        <taxon>Glomerellales</taxon>
        <taxon>Plectosphaerellaceae</taxon>
        <taxon>Plectosphaerella</taxon>
    </lineage>
</organism>
<feature type="active site" evidence="6">
    <location>
        <position position="264"/>
    </location>
</feature>
<evidence type="ECO:0000256" key="2">
    <source>
        <dbReference type="ARBA" id="ARBA00023002"/>
    </source>
</evidence>
<gene>
    <name evidence="10" type="ORF">B0T11DRAFT_343946</name>
</gene>
<dbReference type="OrthoDB" id="310895at2759"/>
<dbReference type="FunFam" id="3.40.605.10:FF:000050">
    <property type="entry name" value="Aldehyde dehydrogenase, mitochondrial"/>
    <property type="match status" value="1"/>
</dbReference>